<dbReference type="InterPro" id="IPR008978">
    <property type="entry name" value="HSP20-like_chaperone"/>
</dbReference>
<feature type="domain" description="SHSP" evidence="1">
    <location>
        <begin position="41"/>
        <end position="108"/>
    </location>
</feature>
<gene>
    <name evidence="2" type="ORF">BN1232_05750</name>
</gene>
<dbReference type="OrthoDB" id="5242916at2"/>
<dbReference type="Gene3D" id="2.60.40.790">
    <property type="match status" value="1"/>
</dbReference>
<reference evidence="2 3" key="1">
    <citation type="submission" date="2015-03" db="EMBL/GenBank/DDBJ databases">
        <authorList>
            <person name="Urmite Genomes"/>
        </authorList>
    </citation>
    <scope>NUCLEOTIDE SEQUENCE [LARGE SCALE GENOMIC DNA]</scope>
    <source>
        <strain evidence="2 3">CSUR P1491</strain>
    </source>
</reference>
<dbReference type="InterPro" id="IPR002068">
    <property type="entry name" value="A-crystallin/Hsp20_dom"/>
</dbReference>
<evidence type="ECO:0000313" key="2">
    <source>
        <dbReference type="EMBL" id="CQD22821.1"/>
    </source>
</evidence>
<evidence type="ECO:0000313" key="3">
    <source>
        <dbReference type="Proteomes" id="UP000199251"/>
    </source>
</evidence>
<dbReference type="Proteomes" id="UP000199251">
    <property type="component" value="Unassembled WGS sequence"/>
</dbReference>
<dbReference type="STRING" id="141349.BN1232_05750"/>
<name>A0A0E4H570_MYCLN</name>
<protein>
    <submittedName>
        <fullName evidence="2">Molecular chaperone</fullName>
    </submittedName>
</protein>
<dbReference type="AlphaFoldDB" id="A0A0E4H570"/>
<sequence>MTLMRFDPFRGLDHLADQALVGARSAQPLPTEALWRGDQLIVSIDGPGADPNVIDVTVERNVVEITAHRQPIREQEGDEAIVGGRPLGEFRRQLFLGENLDSDNVSGASDHRSKSTSIGLRRLPSASPFVRCRRLLLINHGQVVARQ</sequence>
<dbReference type="CDD" id="cd06464">
    <property type="entry name" value="ACD_sHsps-like"/>
    <property type="match status" value="1"/>
</dbReference>
<dbReference type="Pfam" id="PF00011">
    <property type="entry name" value="HSP20"/>
    <property type="match status" value="1"/>
</dbReference>
<accession>A0A0E4H570</accession>
<dbReference type="SUPFAM" id="SSF49764">
    <property type="entry name" value="HSP20-like chaperones"/>
    <property type="match status" value="1"/>
</dbReference>
<dbReference type="EMBL" id="CTEE01000001">
    <property type="protein sequence ID" value="CQD22821.1"/>
    <property type="molecule type" value="Genomic_DNA"/>
</dbReference>
<proteinExistence type="predicted"/>
<evidence type="ECO:0000259" key="1">
    <source>
        <dbReference type="Pfam" id="PF00011"/>
    </source>
</evidence>
<organism evidence="2 3">
    <name type="scientific">Mycobacterium lentiflavum</name>
    <dbReference type="NCBI Taxonomy" id="141349"/>
    <lineage>
        <taxon>Bacteria</taxon>
        <taxon>Bacillati</taxon>
        <taxon>Actinomycetota</taxon>
        <taxon>Actinomycetes</taxon>
        <taxon>Mycobacteriales</taxon>
        <taxon>Mycobacteriaceae</taxon>
        <taxon>Mycobacterium</taxon>
        <taxon>Mycobacterium simiae complex</taxon>
    </lineage>
</organism>